<proteinExistence type="predicted"/>
<reference evidence="2" key="1">
    <citation type="journal article" date="2010" name="Mol. Biosyst.">
        <title>Complete genome sequence and comparative analysis of Shewanella violacea, a psychrophilic and piezophilic bacterium from deep sea floor sediments.</title>
        <authorList>
            <person name="Aono E."/>
            <person name="Baba T."/>
            <person name="Ara T."/>
            <person name="Nishi T."/>
            <person name="Nakamichi T."/>
            <person name="Inamoto E."/>
            <person name="Toyonaga H."/>
            <person name="Hasegawa M."/>
            <person name="Takai Y."/>
            <person name="Okumura Y."/>
            <person name="Baba M."/>
            <person name="Tomita M."/>
            <person name="Kato C."/>
            <person name="Oshima T."/>
            <person name="Nakasone K."/>
            <person name="Mori H."/>
        </authorList>
    </citation>
    <scope>NUCLEOTIDE SEQUENCE [LARGE SCALE GENOMIC DNA]</scope>
    <source>
        <strain evidence="2">JCM 10179 / CIP 106290 / LMG 19151 / DSS12</strain>
    </source>
</reference>
<dbReference type="Proteomes" id="UP000002350">
    <property type="component" value="Chromosome"/>
</dbReference>
<protein>
    <submittedName>
        <fullName evidence="1">Uncharacterized protein</fullName>
    </submittedName>
</protein>
<dbReference type="STRING" id="637905.SVI_3242"/>
<dbReference type="HOGENOM" id="CLU_3383775_0_0_6"/>
<gene>
    <name evidence="1" type="ordered locus">SVI_3242</name>
</gene>
<dbReference type="AlphaFoldDB" id="D4ZB18"/>
<dbReference type="KEGG" id="svo:SVI_3242"/>
<keyword evidence="2" id="KW-1185">Reference proteome</keyword>
<evidence type="ECO:0000313" key="2">
    <source>
        <dbReference type="Proteomes" id="UP000002350"/>
    </source>
</evidence>
<evidence type="ECO:0000313" key="1">
    <source>
        <dbReference type="EMBL" id="BAJ03213.1"/>
    </source>
</evidence>
<organism evidence="1 2">
    <name type="scientific">Shewanella violacea (strain JCM 10179 / CIP 106290 / LMG 19151 / DSS12)</name>
    <dbReference type="NCBI Taxonomy" id="637905"/>
    <lineage>
        <taxon>Bacteria</taxon>
        <taxon>Pseudomonadati</taxon>
        <taxon>Pseudomonadota</taxon>
        <taxon>Gammaproteobacteria</taxon>
        <taxon>Alteromonadales</taxon>
        <taxon>Shewanellaceae</taxon>
        <taxon>Shewanella</taxon>
    </lineage>
</organism>
<sequence>MNQAGEIHHILVKGRQVKGIFDAEGYLQGLKRS</sequence>
<dbReference type="EMBL" id="AP011177">
    <property type="protein sequence ID" value="BAJ03213.1"/>
    <property type="molecule type" value="Genomic_DNA"/>
</dbReference>
<accession>D4ZB18</accession>
<name>D4ZB18_SHEVD</name>